<keyword evidence="1" id="KW-0812">Transmembrane</keyword>
<feature type="transmembrane region" description="Helical" evidence="1">
    <location>
        <begin position="38"/>
        <end position="59"/>
    </location>
</feature>
<comment type="caution">
    <text evidence="2">The sequence shown here is derived from an EMBL/GenBank/DDBJ whole genome shotgun (WGS) entry which is preliminary data.</text>
</comment>
<evidence type="ECO:0000256" key="1">
    <source>
        <dbReference type="SAM" id="Phobius"/>
    </source>
</evidence>
<feature type="transmembrane region" description="Helical" evidence="1">
    <location>
        <begin position="104"/>
        <end position="121"/>
    </location>
</feature>
<feature type="transmembrane region" description="Helical" evidence="1">
    <location>
        <begin position="171"/>
        <end position="189"/>
    </location>
</feature>
<dbReference type="EMBL" id="BMTL01000087">
    <property type="protein sequence ID" value="GGS32525.1"/>
    <property type="molecule type" value="Genomic_DNA"/>
</dbReference>
<reference evidence="2" key="1">
    <citation type="journal article" date="2014" name="Int. J. Syst. Evol. Microbiol.">
        <title>Complete genome sequence of Corynebacterium casei LMG S-19264T (=DSM 44701T), isolated from a smear-ripened cheese.</title>
        <authorList>
            <consortium name="US DOE Joint Genome Institute (JGI-PGF)"/>
            <person name="Walter F."/>
            <person name="Albersmeier A."/>
            <person name="Kalinowski J."/>
            <person name="Ruckert C."/>
        </authorList>
    </citation>
    <scope>NUCLEOTIDE SEQUENCE</scope>
    <source>
        <strain evidence="2">JCM 4386</strain>
    </source>
</reference>
<feature type="transmembrane region" description="Helical" evidence="1">
    <location>
        <begin position="66"/>
        <end position="84"/>
    </location>
</feature>
<accession>A0A918GEA6</accession>
<dbReference type="AlphaFoldDB" id="A0A918GEA6"/>
<dbReference type="Proteomes" id="UP000606194">
    <property type="component" value="Unassembled WGS sequence"/>
</dbReference>
<gene>
    <name evidence="2" type="ORF">GCM10010269_83340</name>
</gene>
<feature type="transmembrane region" description="Helical" evidence="1">
    <location>
        <begin position="133"/>
        <end position="151"/>
    </location>
</feature>
<keyword evidence="1" id="KW-0472">Membrane</keyword>
<name>A0A918GEA6_9ACTN</name>
<protein>
    <submittedName>
        <fullName evidence="2">Uncharacterized protein</fullName>
    </submittedName>
</protein>
<keyword evidence="3" id="KW-1185">Reference proteome</keyword>
<organism evidence="2 3">
    <name type="scientific">Streptomyces humidus</name>
    <dbReference type="NCBI Taxonomy" id="52259"/>
    <lineage>
        <taxon>Bacteria</taxon>
        <taxon>Bacillati</taxon>
        <taxon>Actinomycetota</taxon>
        <taxon>Actinomycetes</taxon>
        <taxon>Kitasatosporales</taxon>
        <taxon>Streptomycetaceae</taxon>
        <taxon>Streptomyces</taxon>
    </lineage>
</organism>
<keyword evidence="1" id="KW-1133">Transmembrane helix</keyword>
<proteinExistence type="predicted"/>
<sequence length="202" mass="20942">MNFWGARAASLAVPLGIGLLLGLTGPVAEHWGGSPGVAVGAVFTGGWPWACYAFLVGYFRRSKIESVVLASLGLAIGVVTYYLTKGTLASLEGLDSSGAGSSGIALWGVLAFFFGAPLGLLGNVAQVPGIGGLGFRLLVPLVAFYETSMRLETESRGPSQVVLGTWTTVRFTAVAVAVALVGHTVWGWWRSRRTRSAGVGIG</sequence>
<evidence type="ECO:0000313" key="3">
    <source>
        <dbReference type="Proteomes" id="UP000606194"/>
    </source>
</evidence>
<reference evidence="2" key="2">
    <citation type="submission" date="2020-09" db="EMBL/GenBank/DDBJ databases">
        <authorList>
            <person name="Sun Q."/>
            <person name="Ohkuma M."/>
        </authorList>
    </citation>
    <scope>NUCLEOTIDE SEQUENCE</scope>
    <source>
        <strain evidence="2">JCM 4386</strain>
    </source>
</reference>
<evidence type="ECO:0000313" key="2">
    <source>
        <dbReference type="EMBL" id="GGS32525.1"/>
    </source>
</evidence>